<proteinExistence type="predicted"/>
<comment type="caution">
    <text evidence="2">The sequence shown here is derived from an EMBL/GenBank/DDBJ whole genome shotgun (WGS) entry which is preliminary data.</text>
</comment>
<protein>
    <submittedName>
        <fullName evidence="2">Putative cell cycle arrest protein BUB2</fullName>
    </submittedName>
</protein>
<organism evidence="2 3">
    <name type="scientific">Streblomastix strix</name>
    <dbReference type="NCBI Taxonomy" id="222440"/>
    <lineage>
        <taxon>Eukaryota</taxon>
        <taxon>Metamonada</taxon>
        <taxon>Preaxostyla</taxon>
        <taxon>Oxymonadida</taxon>
        <taxon>Streblomastigidae</taxon>
        <taxon>Streblomastix</taxon>
    </lineage>
</organism>
<dbReference type="Proteomes" id="UP000324800">
    <property type="component" value="Unassembled WGS sequence"/>
</dbReference>
<evidence type="ECO:0000313" key="3">
    <source>
        <dbReference type="Proteomes" id="UP000324800"/>
    </source>
</evidence>
<accession>A0A5J4VJA3</accession>
<name>A0A5J4VJA3_9EUKA</name>
<dbReference type="PROSITE" id="PS50086">
    <property type="entry name" value="TBC_RABGAP"/>
    <property type="match status" value="1"/>
</dbReference>
<gene>
    <name evidence="2" type="ORF">EZS28_021892</name>
</gene>
<reference evidence="2 3" key="1">
    <citation type="submission" date="2019-03" db="EMBL/GenBank/DDBJ databases">
        <title>Single cell metagenomics reveals metabolic interactions within the superorganism composed of flagellate Streblomastix strix and complex community of Bacteroidetes bacteria on its surface.</title>
        <authorList>
            <person name="Treitli S.C."/>
            <person name="Kolisko M."/>
            <person name="Husnik F."/>
            <person name="Keeling P."/>
            <person name="Hampl V."/>
        </authorList>
    </citation>
    <scope>NUCLEOTIDE SEQUENCE [LARGE SCALE GENOMIC DNA]</scope>
    <source>
        <strain evidence="2">ST1C</strain>
    </source>
</reference>
<dbReference type="Gene3D" id="1.10.472.80">
    <property type="entry name" value="Ypt/Rab-GAP domain of gyp1p, domain 3"/>
    <property type="match status" value="1"/>
</dbReference>
<dbReference type="EMBL" id="SNRW01006705">
    <property type="protein sequence ID" value="KAA6382580.1"/>
    <property type="molecule type" value="Genomic_DNA"/>
</dbReference>
<sequence>MPEIDAYFCFKRVLLHHCRNYVQPNIRFVLEGVNLMDKVMKICDQELYDFFSSHNVHTVAYAYSGIMSFLEDRLPVEELLRIWDFLLAFGLHMNILINAANYMVKRDDIFKLTSFNMIPQQQFLKEVTAREMINKAMQILPQISDELYTKISEHIWNRDYVIQ</sequence>
<feature type="domain" description="Rab-GAP TBC" evidence="1">
    <location>
        <begin position="1"/>
        <end position="90"/>
    </location>
</feature>
<dbReference type="InterPro" id="IPR035969">
    <property type="entry name" value="Rab-GAP_TBC_sf"/>
</dbReference>
<dbReference type="InterPro" id="IPR000195">
    <property type="entry name" value="Rab-GAP-TBC_dom"/>
</dbReference>
<dbReference type="SUPFAM" id="SSF47923">
    <property type="entry name" value="Ypt/Rab-GAP domain of gyp1p"/>
    <property type="match status" value="1"/>
</dbReference>
<dbReference type="AlphaFoldDB" id="A0A5J4VJA3"/>
<dbReference type="OrthoDB" id="10263206at2759"/>
<dbReference type="Pfam" id="PF00566">
    <property type="entry name" value="RabGAP-TBC"/>
    <property type="match status" value="1"/>
</dbReference>
<evidence type="ECO:0000313" key="2">
    <source>
        <dbReference type="EMBL" id="KAA6382580.1"/>
    </source>
</evidence>
<evidence type="ECO:0000259" key="1">
    <source>
        <dbReference type="PROSITE" id="PS50086"/>
    </source>
</evidence>